<proteinExistence type="predicted"/>
<dbReference type="eggNOG" id="KOG4614">
    <property type="taxonomic scope" value="Eukaryota"/>
</dbReference>
<dbReference type="InterPro" id="IPR007849">
    <property type="entry name" value="ATP10"/>
</dbReference>
<dbReference type="Pfam" id="PF05176">
    <property type="entry name" value="ATP-synt_10"/>
    <property type="match status" value="1"/>
</dbReference>
<dbReference type="GO" id="GO:0005743">
    <property type="term" value="C:mitochondrial inner membrane"/>
    <property type="evidence" value="ECO:0007669"/>
    <property type="project" value="TreeGrafter"/>
</dbReference>
<dbReference type="PANTHER" id="PTHR28106:SF1">
    <property type="entry name" value="MITOCHONDRIAL ATPASE COMPLEX SUBUNIT ATP10"/>
    <property type="match status" value="1"/>
</dbReference>
<dbReference type="InParanoid" id="N1J8B8"/>
<evidence type="ECO:0000313" key="2">
    <source>
        <dbReference type="Proteomes" id="UP000015441"/>
    </source>
</evidence>
<keyword evidence="2" id="KW-1185">Reference proteome</keyword>
<gene>
    <name evidence="1" type="ORF">BGHDH14_bgh00690</name>
</gene>
<protein>
    <submittedName>
        <fullName evidence="1">Mitochondrial ATPase complex subunit ATP10</fullName>
    </submittedName>
</protein>
<dbReference type="OrthoDB" id="17089at2759"/>
<dbReference type="Proteomes" id="UP000015441">
    <property type="component" value="Unassembled WGS sequence"/>
</dbReference>
<evidence type="ECO:0000313" key="1">
    <source>
        <dbReference type="EMBL" id="CCU76765.1"/>
    </source>
</evidence>
<reference evidence="1 2" key="1">
    <citation type="journal article" date="2010" name="Science">
        <title>Genome expansion and gene loss in powdery mildew fungi reveal tradeoffs in extreme parasitism.</title>
        <authorList>
            <person name="Spanu P.D."/>
            <person name="Abbott J.C."/>
            <person name="Amselem J."/>
            <person name="Burgis T.A."/>
            <person name="Soanes D.M."/>
            <person name="Stueber K."/>
            <person name="Ver Loren van Themaat E."/>
            <person name="Brown J.K.M."/>
            <person name="Butcher S.A."/>
            <person name="Gurr S.J."/>
            <person name="Lebrun M.-H."/>
            <person name="Ridout C.J."/>
            <person name="Schulze-Lefert P."/>
            <person name="Talbot N.J."/>
            <person name="Ahmadinejad N."/>
            <person name="Ametz C."/>
            <person name="Barton G.R."/>
            <person name="Benjdia M."/>
            <person name="Bidzinski P."/>
            <person name="Bindschedler L.V."/>
            <person name="Both M."/>
            <person name="Brewer M.T."/>
            <person name="Cadle-Davidson L."/>
            <person name="Cadle-Davidson M.M."/>
            <person name="Collemare J."/>
            <person name="Cramer R."/>
            <person name="Frenkel O."/>
            <person name="Godfrey D."/>
            <person name="Harriman J."/>
            <person name="Hoede C."/>
            <person name="King B.C."/>
            <person name="Klages S."/>
            <person name="Kleemann J."/>
            <person name="Knoll D."/>
            <person name="Koti P.S."/>
            <person name="Kreplak J."/>
            <person name="Lopez-Ruiz F.J."/>
            <person name="Lu X."/>
            <person name="Maekawa T."/>
            <person name="Mahanil S."/>
            <person name="Micali C."/>
            <person name="Milgroom M.G."/>
            <person name="Montana G."/>
            <person name="Noir S."/>
            <person name="O'Connell R.J."/>
            <person name="Oberhaensli S."/>
            <person name="Parlange F."/>
            <person name="Pedersen C."/>
            <person name="Quesneville H."/>
            <person name="Reinhardt R."/>
            <person name="Rott M."/>
            <person name="Sacristan S."/>
            <person name="Schmidt S.M."/>
            <person name="Schoen M."/>
            <person name="Skamnioti P."/>
            <person name="Sommer H."/>
            <person name="Stephens A."/>
            <person name="Takahara H."/>
            <person name="Thordal-Christensen H."/>
            <person name="Vigouroux M."/>
            <person name="Wessling R."/>
            <person name="Wicker T."/>
            <person name="Panstruga R."/>
        </authorList>
    </citation>
    <scope>NUCLEOTIDE SEQUENCE [LARGE SCALE GENOMIC DNA]</scope>
    <source>
        <strain evidence="1">DH14</strain>
    </source>
</reference>
<sequence>MIVSRLPFGLFKKSICSVELTPLHWRSFATSCDRLGDARSKTEALETREKIPHSAVLQEAPKAYGKDVSEFTPRPLDRPIGLCSPPQAGENSGIDTRTWRQRRDDFVDYDKHIVRRKQLTAKMATPYFREWKNMRFAKGKSFLAPPRLFKADKALYFPNLYGRTLLRDGKLRDTTPILLNKISILSVYSSAWGENQAASFISKEKNPQLHEVVNKSGDIAQIVQVNFEDNALKALLIRLFIGAQRRKLKQENWGKYFIVQKGLSIELRDMIGLLNKKVGYTYLLDRECKIRWAGSGFCEDSEREGLVKGVKKLIDDANIPRNTVNNMSESGSKV</sequence>
<organism evidence="1 2">
    <name type="scientific">Blumeria graminis f. sp. hordei (strain DH14)</name>
    <name type="common">Barley powdery mildew</name>
    <name type="synonym">Oidium monilioides f. sp. hordei</name>
    <dbReference type="NCBI Taxonomy" id="546991"/>
    <lineage>
        <taxon>Eukaryota</taxon>
        <taxon>Fungi</taxon>
        <taxon>Dikarya</taxon>
        <taxon>Ascomycota</taxon>
        <taxon>Pezizomycotina</taxon>
        <taxon>Leotiomycetes</taxon>
        <taxon>Erysiphales</taxon>
        <taxon>Erysiphaceae</taxon>
        <taxon>Blumeria</taxon>
        <taxon>Blumeria hordei</taxon>
    </lineage>
</organism>
<accession>N1J8B8</accession>
<dbReference type="FunCoup" id="N1J8B8">
    <property type="interactions" value="146"/>
</dbReference>
<dbReference type="PANTHER" id="PTHR28106">
    <property type="entry name" value="MITOCHONDRIAL ATPASE COMPLEX SUBUNIT ATP10"/>
    <property type="match status" value="1"/>
</dbReference>
<dbReference type="AlphaFoldDB" id="N1J8B8"/>
<dbReference type="GO" id="GO:0033615">
    <property type="term" value="P:mitochondrial proton-transporting ATP synthase complex assembly"/>
    <property type="evidence" value="ECO:0007669"/>
    <property type="project" value="TreeGrafter"/>
</dbReference>
<dbReference type="STRING" id="546991.N1J8B8"/>
<dbReference type="HOGENOM" id="CLU_047290_1_0_1"/>
<name>N1J8B8_BLUG1</name>
<dbReference type="EMBL" id="CAUH01003021">
    <property type="protein sequence ID" value="CCU76765.1"/>
    <property type="molecule type" value="Genomic_DNA"/>
</dbReference>
<comment type="caution">
    <text evidence="1">The sequence shown here is derived from an EMBL/GenBank/DDBJ whole genome shotgun (WGS) entry which is preliminary data.</text>
</comment>